<evidence type="ECO:0000256" key="1">
    <source>
        <dbReference type="SAM" id="SignalP"/>
    </source>
</evidence>
<dbReference type="GO" id="GO:1904680">
    <property type="term" value="F:peptide transmembrane transporter activity"/>
    <property type="evidence" value="ECO:0007669"/>
    <property type="project" value="TreeGrafter"/>
</dbReference>
<dbReference type="Pfam" id="PF00496">
    <property type="entry name" value="SBP_bac_5"/>
    <property type="match status" value="1"/>
</dbReference>
<proteinExistence type="predicted"/>
<keyword evidence="4" id="KW-1185">Reference proteome</keyword>
<dbReference type="Gene3D" id="3.40.190.10">
    <property type="entry name" value="Periplasmic binding protein-like II"/>
    <property type="match status" value="1"/>
</dbReference>
<dbReference type="PANTHER" id="PTHR30290">
    <property type="entry name" value="PERIPLASMIC BINDING COMPONENT OF ABC TRANSPORTER"/>
    <property type="match status" value="1"/>
</dbReference>
<dbReference type="SUPFAM" id="SSF53850">
    <property type="entry name" value="Periplasmic binding protein-like II"/>
    <property type="match status" value="1"/>
</dbReference>
<accession>A0A0K1RA20</accession>
<dbReference type="STRING" id="156976.AK829_02825"/>
<name>A0A0K1RA20_9CORY</name>
<protein>
    <recommendedName>
        <fullName evidence="2">Solute-binding protein family 5 domain-containing protein</fullName>
    </recommendedName>
</protein>
<dbReference type="PATRIC" id="fig|156976.3.peg.557"/>
<feature type="chain" id="PRO_5038675220" description="Solute-binding protein family 5 domain-containing protein" evidence="1">
    <location>
        <begin position="23"/>
        <end position="532"/>
    </location>
</feature>
<dbReference type="InterPro" id="IPR039424">
    <property type="entry name" value="SBP_5"/>
</dbReference>
<dbReference type="PROSITE" id="PS51257">
    <property type="entry name" value="PROKAR_LIPOPROTEIN"/>
    <property type="match status" value="1"/>
</dbReference>
<evidence type="ECO:0000313" key="3">
    <source>
        <dbReference type="EMBL" id="AKV58272.1"/>
    </source>
</evidence>
<sequence length="532" mass="57207">MRRIKRMVGVLAACVSMLGAVACASGEDGDAGERFGYQVASDLRTTNAGSLEGRSLQAQVLSGRLYPGVYVPGPNGQMIPNTDLVKTQEIPGPERRVKYTLSQEAVFSDGTPVTCSDYLLAFTAGINPKVFGSSMPLFDDTADLQCTPGSKEFTVVFKEGRGARWRGLFEAGTVLPAHAVAAKLGMNLEQLNQSLRAEDPAVLRPIADVWRRGFNLDAFDPQLQVSFGPYKIAGVGEHGEVDLVANEFFYGDAPVETELTVYPGSYDSEQLALDGTLLVGELRDATPTWHDPNAEGNRLVVSTVSGELTDMLVFPEIGPWSDEAKRRAVSRCIDPRSVAKAASDAVGSPVSLAPLHVLNNDDPLASRVEDVAQPYLNVDIDAAREASGMELRVAAPYPSERYAAMIASMAKTCEPAGVRIVDVTGEGKTLADLPRIYINEAAERVELEGQADALLFAVDPMSAYPAALNRPENLSVLRAQEGFLWNALPSLPLTAQPVTFAIDRNVGNVVPYTGLSGIGWNMNRWQHGPSHS</sequence>
<evidence type="ECO:0000313" key="4">
    <source>
        <dbReference type="Proteomes" id="UP000060016"/>
    </source>
</evidence>
<dbReference type="InterPro" id="IPR000914">
    <property type="entry name" value="SBP_5_dom"/>
</dbReference>
<organism evidence="3 4">
    <name type="scientific">Corynebacterium riegelii</name>
    <dbReference type="NCBI Taxonomy" id="156976"/>
    <lineage>
        <taxon>Bacteria</taxon>
        <taxon>Bacillati</taxon>
        <taxon>Actinomycetota</taxon>
        <taxon>Actinomycetes</taxon>
        <taxon>Mycobacteriales</taxon>
        <taxon>Corynebacteriaceae</taxon>
        <taxon>Corynebacterium</taxon>
    </lineage>
</organism>
<dbReference type="PANTHER" id="PTHR30290:SF65">
    <property type="entry name" value="MONOACYL PHOSPHATIDYLINOSITOL TETRAMANNOSIDE-BINDING PROTEIN LPQW-RELATED"/>
    <property type="match status" value="1"/>
</dbReference>
<dbReference type="AlphaFoldDB" id="A0A0K1RA20"/>
<feature type="domain" description="Solute-binding protein family 5" evidence="2">
    <location>
        <begin position="85"/>
        <end position="350"/>
    </location>
</feature>
<gene>
    <name evidence="3" type="ORF">AK829_02825</name>
</gene>
<reference evidence="3 4" key="1">
    <citation type="submission" date="2015-08" db="EMBL/GenBank/DDBJ databases">
        <authorList>
            <person name="Babu N.S."/>
            <person name="Beckwith C.J."/>
            <person name="Beseler K.G."/>
            <person name="Brison A."/>
            <person name="Carone J.V."/>
            <person name="Caskin T.P."/>
            <person name="Diamond M."/>
            <person name="Durham M.E."/>
            <person name="Foxe J.M."/>
            <person name="Go M."/>
            <person name="Henderson B.A."/>
            <person name="Jones I.B."/>
            <person name="McGettigan J.A."/>
            <person name="Micheletti S.J."/>
            <person name="Nasrallah M.E."/>
            <person name="Ortiz D."/>
            <person name="Piller C.R."/>
            <person name="Privatt S.R."/>
            <person name="Schneider S.L."/>
            <person name="Sharp S."/>
            <person name="Smith T.C."/>
            <person name="Stanton J.D."/>
            <person name="Ullery H.E."/>
            <person name="Wilson R.J."/>
            <person name="Serrano M.G."/>
            <person name="Buck G."/>
            <person name="Lee V."/>
            <person name="Wang Y."/>
            <person name="Carvalho R."/>
            <person name="Voegtly L."/>
            <person name="Shi R."/>
            <person name="Duckworth R."/>
            <person name="Johnson A."/>
            <person name="Loviza R."/>
            <person name="Walstead R."/>
            <person name="Shah Z."/>
            <person name="Kiflezghi M."/>
            <person name="Wade K."/>
            <person name="Ball S.L."/>
            <person name="Bradley K.W."/>
            <person name="Asai D.J."/>
            <person name="Bowman C.A."/>
            <person name="Russell D.A."/>
            <person name="Pope W.H."/>
            <person name="Jacobs-Sera D."/>
            <person name="Hendrix R.W."/>
            <person name="Hatfull G.F."/>
        </authorList>
    </citation>
    <scope>NUCLEOTIDE SEQUENCE [LARGE SCALE GENOMIC DNA]</scope>
    <source>
        <strain evidence="3 4">PUDD_83A45</strain>
    </source>
</reference>
<dbReference type="GO" id="GO:0015833">
    <property type="term" value="P:peptide transport"/>
    <property type="evidence" value="ECO:0007669"/>
    <property type="project" value="TreeGrafter"/>
</dbReference>
<keyword evidence="1" id="KW-0732">Signal</keyword>
<dbReference type="Proteomes" id="UP000060016">
    <property type="component" value="Chromosome"/>
</dbReference>
<dbReference type="KEGG" id="crie:AK829_02825"/>
<evidence type="ECO:0000259" key="2">
    <source>
        <dbReference type="Pfam" id="PF00496"/>
    </source>
</evidence>
<dbReference type="RefSeq" id="WP_232305775.1">
    <property type="nucleotide sequence ID" value="NZ_CALUAC010000019.1"/>
</dbReference>
<dbReference type="EMBL" id="CP012342">
    <property type="protein sequence ID" value="AKV58272.1"/>
    <property type="molecule type" value="Genomic_DNA"/>
</dbReference>
<feature type="signal peptide" evidence="1">
    <location>
        <begin position="1"/>
        <end position="22"/>
    </location>
</feature>